<protein>
    <submittedName>
        <fullName evidence="3">Uncharacterized protein</fullName>
    </submittedName>
</protein>
<keyword evidence="2" id="KW-1133">Transmembrane helix</keyword>
<keyword evidence="2" id="KW-0812">Transmembrane</keyword>
<sequence>MSGHMDTAIPSAFSIGRFWFLPWLLFPESFVGLGEGLSSRSFRSGLTALGYLLCCALARLATSSSHFTCSQARDRHLPWSCTGIWLAPYRGPVGEQASLEGRDCSRDTIRGFLQVSATSEFLHELVAKGRKGGYGPGGYVDVPLQAGPIRVKLNPLHKVASRDSFGSATVIILCLYWAIWSSGSLGDLLRERSIGVGVEVTFPDRGSYPGEPFHHGLPGVESLGKHLLQIGGHRRRRLHYSHGFFLTGFRLGFTVFHVVGLGIFSLLVRCSVSLQSRLLQSRHGTDLSPKAALLVAFRVEGLNFVSEGKVPDSSWLSFSALCSNRWEWGGPWDRTRSASQPGPRASPSGDPEAGVLPGVWRNSIPE</sequence>
<accession>A0ABQ7C368</accession>
<keyword evidence="2" id="KW-0472">Membrane</keyword>
<feature type="region of interest" description="Disordered" evidence="1">
    <location>
        <begin position="333"/>
        <end position="366"/>
    </location>
</feature>
<dbReference type="EMBL" id="QGKV02000832">
    <property type="protein sequence ID" value="KAF3546067.1"/>
    <property type="molecule type" value="Genomic_DNA"/>
</dbReference>
<proteinExistence type="predicted"/>
<dbReference type="Proteomes" id="UP000266723">
    <property type="component" value="Unassembled WGS sequence"/>
</dbReference>
<evidence type="ECO:0000313" key="3">
    <source>
        <dbReference type="EMBL" id="KAF3546067.1"/>
    </source>
</evidence>
<keyword evidence="4" id="KW-1185">Reference proteome</keyword>
<gene>
    <name evidence="3" type="ORF">DY000_02006922</name>
</gene>
<feature type="transmembrane region" description="Helical" evidence="2">
    <location>
        <begin position="244"/>
        <end position="268"/>
    </location>
</feature>
<evidence type="ECO:0000313" key="4">
    <source>
        <dbReference type="Proteomes" id="UP000266723"/>
    </source>
</evidence>
<comment type="caution">
    <text evidence="3">The sequence shown here is derived from an EMBL/GenBank/DDBJ whole genome shotgun (WGS) entry which is preliminary data.</text>
</comment>
<evidence type="ECO:0000256" key="2">
    <source>
        <dbReference type="SAM" id="Phobius"/>
    </source>
</evidence>
<reference evidence="3 4" key="1">
    <citation type="journal article" date="2020" name="BMC Genomics">
        <title>Intraspecific diversification of the crop wild relative Brassica cretica Lam. using demographic model selection.</title>
        <authorList>
            <person name="Kioukis A."/>
            <person name="Michalopoulou V.A."/>
            <person name="Briers L."/>
            <person name="Pirintsos S."/>
            <person name="Studholme D.J."/>
            <person name="Pavlidis P."/>
            <person name="Sarris P.F."/>
        </authorList>
    </citation>
    <scope>NUCLEOTIDE SEQUENCE [LARGE SCALE GENOMIC DNA]</scope>
    <source>
        <strain evidence="4">cv. PFS-1207/04</strain>
    </source>
</reference>
<organism evidence="3 4">
    <name type="scientific">Brassica cretica</name>
    <name type="common">Mustard</name>
    <dbReference type="NCBI Taxonomy" id="69181"/>
    <lineage>
        <taxon>Eukaryota</taxon>
        <taxon>Viridiplantae</taxon>
        <taxon>Streptophyta</taxon>
        <taxon>Embryophyta</taxon>
        <taxon>Tracheophyta</taxon>
        <taxon>Spermatophyta</taxon>
        <taxon>Magnoliopsida</taxon>
        <taxon>eudicotyledons</taxon>
        <taxon>Gunneridae</taxon>
        <taxon>Pentapetalae</taxon>
        <taxon>rosids</taxon>
        <taxon>malvids</taxon>
        <taxon>Brassicales</taxon>
        <taxon>Brassicaceae</taxon>
        <taxon>Brassiceae</taxon>
        <taxon>Brassica</taxon>
    </lineage>
</organism>
<name>A0ABQ7C368_BRACR</name>
<evidence type="ECO:0000256" key="1">
    <source>
        <dbReference type="SAM" id="MobiDB-lite"/>
    </source>
</evidence>